<evidence type="ECO:0000256" key="7">
    <source>
        <dbReference type="HAMAP-Rule" id="MF_00332"/>
    </source>
</evidence>
<reference evidence="10 11" key="1">
    <citation type="journal article" date="2013" name="Genome Announc.">
        <title>Whole Genome Sequencing and Comparative Analysis of Bartonella bacilliformis Strain INS, the Causative Agent of Carrion's Disease.</title>
        <authorList>
            <person name="Tarazona D."/>
            <person name="Padilla C."/>
            <person name="Caceres O."/>
            <person name="Montenegro J.D."/>
            <person name="Bailon H."/>
            <person name="Ventura G."/>
            <person name="Mendoza G."/>
            <person name="Anaya E."/>
            <person name="Guio H."/>
        </authorList>
    </citation>
    <scope>NUCLEOTIDE SEQUENCE [LARGE SCALE GENOMIC DNA]</scope>
    <source>
        <strain evidence="10 11">INS</strain>
    </source>
</reference>
<organism evidence="10 11">
    <name type="scientific">Bartonella bacilliformis INS</name>
    <dbReference type="NCBI Taxonomy" id="1206782"/>
    <lineage>
        <taxon>Bacteria</taxon>
        <taxon>Pseudomonadati</taxon>
        <taxon>Pseudomonadota</taxon>
        <taxon>Alphaproteobacteria</taxon>
        <taxon>Hyphomicrobiales</taxon>
        <taxon>Bartonellaceae</taxon>
        <taxon>Bartonella</taxon>
    </lineage>
</organism>
<evidence type="ECO:0000256" key="6">
    <source>
        <dbReference type="ARBA" id="ARBA00023016"/>
    </source>
</evidence>
<dbReference type="Pfam" id="PF00012">
    <property type="entry name" value="HSP70"/>
    <property type="match status" value="1"/>
</dbReference>
<dbReference type="GeneID" id="4685084"/>
<dbReference type="InterPro" id="IPR029048">
    <property type="entry name" value="HSP70_C_sf"/>
</dbReference>
<dbReference type="NCBIfam" id="NF003520">
    <property type="entry name" value="PRK05183.1"/>
    <property type="match status" value="1"/>
</dbReference>
<dbReference type="InterPro" id="IPR012725">
    <property type="entry name" value="Chaperone_DnaK"/>
</dbReference>
<dbReference type="Gene3D" id="3.90.640.10">
    <property type="entry name" value="Actin, Chain A, domain 4"/>
    <property type="match status" value="1"/>
</dbReference>
<dbReference type="PROSITE" id="PS00329">
    <property type="entry name" value="HSP70_2"/>
    <property type="match status" value="1"/>
</dbReference>
<keyword evidence="7" id="KW-0143">Chaperone</keyword>
<dbReference type="NCBIfam" id="NF001413">
    <property type="entry name" value="PRK00290.1"/>
    <property type="match status" value="1"/>
</dbReference>
<dbReference type="Gene3D" id="3.30.420.40">
    <property type="match status" value="2"/>
</dbReference>
<accession>A0ABN0IF75</accession>
<dbReference type="PRINTS" id="PR00301">
    <property type="entry name" value="HEATSHOCK70"/>
</dbReference>
<dbReference type="PANTHER" id="PTHR19375">
    <property type="entry name" value="HEAT SHOCK PROTEIN 70KDA"/>
    <property type="match status" value="1"/>
</dbReference>
<evidence type="ECO:0000256" key="5">
    <source>
        <dbReference type="ARBA" id="ARBA00022840"/>
    </source>
</evidence>
<comment type="function">
    <text evidence="7">Acts as a chaperone.</text>
</comment>
<evidence type="ECO:0000256" key="1">
    <source>
        <dbReference type="ARBA" id="ARBA00007381"/>
    </source>
</evidence>
<feature type="coiled-coil region" evidence="9">
    <location>
        <begin position="247"/>
        <end position="274"/>
    </location>
</feature>
<evidence type="ECO:0000313" key="10">
    <source>
        <dbReference type="EMBL" id="EKS43207.1"/>
    </source>
</evidence>
<evidence type="ECO:0000256" key="3">
    <source>
        <dbReference type="ARBA" id="ARBA00022553"/>
    </source>
</evidence>
<dbReference type="Gene3D" id="1.20.1270.10">
    <property type="match status" value="1"/>
</dbReference>
<dbReference type="SUPFAM" id="SSF53067">
    <property type="entry name" value="Actin-like ATPase domain"/>
    <property type="match status" value="2"/>
</dbReference>
<comment type="similarity">
    <text evidence="1 7 8">Belongs to the heat shock protein 70 family.</text>
</comment>
<evidence type="ECO:0000256" key="9">
    <source>
        <dbReference type="SAM" id="Coils"/>
    </source>
</evidence>
<keyword evidence="5 7" id="KW-0067">ATP-binding</keyword>
<dbReference type="RefSeq" id="WP_005768116.1">
    <property type="nucleotide sequence ID" value="NZ_AMQK01000019.1"/>
</dbReference>
<dbReference type="PROSITE" id="PS01036">
    <property type="entry name" value="HSP70_3"/>
    <property type="match status" value="1"/>
</dbReference>
<dbReference type="PROSITE" id="PS00297">
    <property type="entry name" value="HSP70_1"/>
    <property type="match status" value="1"/>
</dbReference>
<name>A0ABN0IF75_BARBA</name>
<dbReference type="EMBL" id="AMQK01000019">
    <property type="protein sequence ID" value="EKS43207.1"/>
    <property type="molecule type" value="Genomic_DNA"/>
</dbReference>
<feature type="modified residue" description="Phosphothreonine; by autocatalysis" evidence="7">
    <location>
        <position position="198"/>
    </location>
</feature>
<comment type="induction">
    <text evidence="7">By stress conditions e.g. heat shock.</text>
</comment>
<evidence type="ECO:0000313" key="11">
    <source>
        <dbReference type="Proteomes" id="UP000009359"/>
    </source>
</evidence>
<keyword evidence="4 7" id="KW-0547">Nucleotide-binding</keyword>
<sequence length="631" mass="68104">MAKVIGIDLGTTNSCVAVMDGKNAKVIENSEGARTTPSVVAFTDSGERLVGQPAKRQAVTNPEGTVFAVKRLIGRRFDDPMVEKDKALVPYKIVKGDNGDAWVEENSKKYSPSQISAMILQKMKETAESYLGEKVEQAVITVPAYFNDAQRQATKDAGKIAGLEVLRIINEPTAAALAYGLDKKDGKTIAVYDLGGGTFDISVLEIGDGVFEVKSTNGDTFLGGEDFDMCLVSYFADEFKKEQGIDLKNDKLALQRLKEAAEKAKIELSSSQQTEVNLPFITADQSGPKHLTMKLTRAKFESLVDDLVQRTIEPCKAALKDAGLRAGEIDEVVLVGGMTRMPKIQEVVQNFFGKDPHKGVNPDEVVAMGAAIQGGVLQGDVKDVLLLDVTPLSLGIETLGGVFTRLIERNTTIPTKKSQTFSTADDNQNAVTIRVFQGEREMANDNKLLAQFDLVGIPPAPRGVPQIEVTFDIDANGIVNVSAKDKGTGKEHQIRIQASGGLSDADIENMVKDAESHAAEDKKRRENVEAKNQAEALIHSTEKSLTEYGDKVSAEDKGQIEAAIADLKAVLDGDNSEEVKAKMQKLAEVSMKLGQAMYEASNASAEADAVADSANDDVVDADFEEINDKKK</sequence>
<keyword evidence="11" id="KW-1185">Reference proteome</keyword>
<dbReference type="SUPFAM" id="SSF100920">
    <property type="entry name" value="Heat shock protein 70kD (HSP70), peptide-binding domain"/>
    <property type="match status" value="1"/>
</dbReference>
<dbReference type="InterPro" id="IPR043129">
    <property type="entry name" value="ATPase_NBD"/>
</dbReference>
<comment type="caution">
    <text evidence="10">The sequence shown here is derived from an EMBL/GenBank/DDBJ whole genome shotgun (WGS) entry which is preliminary data.</text>
</comment>
<dbReference type="Proteomes" id="UP000009359">
    <property type="component" value="Unassembled WGS sequence"/>
</dbReference>
<evidence type="ECO:0000256" key="4">
    <source>
        <dbReference type="ARBA" id="ARBA00022741"/>
    </source>
</evidence>
<dbReference type="Gene3D" id="2.60.34.10">
    <property type="entry name" value="Substrate Binding Domain Of DNAk, Chain A, domain 1"/>
    <property type="match status" value="1"/>
</dbReference>
<gene>
    <name evidence="7 10" type="primary">dnaK</name>
    <name evidence="10" type="ORF">BbINS_06282</name>
</gene>
<dbReference type="HAMAP" id="MF_00332">
    <property type="entry name" value="DnaK"/>
    <property type="match status" value="1"/>
</dbReference>
<dbReference type="InterPro" id="IPR013126">
    <property type="entry name" value="Hsp_70_fam"/>
</dbReference>
<dbReference type="NCBIfam" id="TIGR02350">
    <property type="entry name" value="prok_dnaK"/>
    <property type="match status" value="1"/>
</dbReference>
<keyword evidence="6 7" id="KW-0346">Stress response</keyword>
<dbReference type="CDD" id="cd11733">
    <property type="entry name" value="ASKHA_NBD_HSP70_HSPA9"/>
    <property type="match status" value="1"/>
</dbReference>
<evidence type="ECO:0000256" key="8">
    <source>
        <dbReference type="RuleBase" id="RU003322"/>
    </source>
</evidence>
<protein>
    <recommendedName>
        <fullName evidence="2 7">Chaperone protein DnaK</fullName>
    </recommendedName>
    <alternativeName>
        <fullName evidence="7">HSP70</fullName>
    </alternativeName>
    <alternativeName>
        <fullName evidence="7">Heat shock 70 kDa protein</fullName>
    </alternativeName>
    <alternativeName>
        <fullName evidence="7">Heat shock protein 70</fullName>
    </alternativeName>
</protein>
<keyword evidence="9" id="KW-0175">Coiled coil</keyword>
<dbReference type="InterPro" id="IPR029047">
    <property type="entry name" value="HSP70_peptide-bd_sf"/>
</dbReference>
<keyword evidence="3 7" id="KW-0597">Phosphoprotein</keyword>
<dbReference type="SUPFAM" id="SSF100934">
    <property type="entry name" value="Heat shock protein 70kD (HSP70), C-terminal subdomain"/>
    <property type="match status" value="1"/>
</dbReference>
<dbReference type="InterPro" id="IPR018181">
    <property type="entry name" value="Heat_shock_70_CS"/>
</dbReference>
<proteinExistence type="evidence at transcript level"/>
<evidence type="ECO:0000256" key="2">
    <source>
        <dbReference type="ARBA" id="ARBA00014415"/>
    </source>
</evidence>